<accession>A0A2C6DRT7</accession>
<dbReference type="Proteomes" id="UP000373449">
    <property type="component" value="Unassembled WGS sequence"/>
</dbReference>
<reference evidence="1" key="1">
    <citation type="submission" date="2017-09" db="EMBL/GenBank/DDBJ databases">
        <title>FDA dAtabase for Regulatory Grade micrObial Sequences (FDA-ARGOS): Supporting development and validation of Infectious Disease Dx tests.</title>
        <authorList>
            <person name="Minogue T."/>
            <person name="Wolcott M."/>
            <person name="Wasieloski L."/>
            <person name="Aguilar W."/>
            <person name="Moore D."/>
            <person name="Tallon L.J."/>
            <person name="Sadzewicz L."/>
            <person name="Ott S."/>
            <person name="Zhao X."/>
            <person name="Nagaraj S."/>
            <person name="Vavikolanu K."/>
            <person name="Aluvathingal J."/>
            <person name="Nadendla S."/>
            <person name="Sichtig H."/>
        </authorList>
    </citation>
    <scope>NUCLEOTIDE SEQUENCE</scope>
    <source>
        <strain evidence="1">FDAARGOS_387</strain>
    </source>
</reference>
<evidence type="ECO:0000313" key="3">
    <source>
        <dbReference type="Proteomes" id="UP000224974"/>
    </source>
</evidence>
<dbReference type="EMBL" id="CAADJA010000002">
    <property type="protein sequence ID" value="VFS51435.1"/>
    <property type="molecule type" value="Genomic_DNA"/>
</dbReference>
<dbReference type="EMBL" id="PDDX01000001">
    <property type="protein sequence ID" value="PHI31175.1"/>
    <property type="molecule type" value="Genomic_DNA"/>
</dbReference>
<protein>
    <submittedName>
        <fullName evidence="1">Uncharacterized protein</fullName>
    </submittedName>
</protein>
<evidence type="ECO:0000313" key="1">
    <source>
        <dbReference type="EMBL" id="PHI31175.1"/>
    </source>
</evidence>
<gene>
    <name evidence="1" type="ORF">CRN84_18430</name>
    <name evidence="2" type="ORF">NCTC12282_05078</name>
</gene>
<organism evidence="1 3">
    <name type="scientific">Budvicia aquatica</name>
    <dbReference type="NCBI Taxonomy" id="82979"/>
    <lineage>
        <taxon>Bacteria</taxon>
        <taxon>Pseudomonadati</taxon>
        <taxon>Pseudomonadota</taxon>
        <taxon>Gammaproteobacteria</taxon>
        <taxon>Enterobacterales</taxon>
        <taxon>Budviciaceae</taxon>
        <taxon>Budvicia</taxon>
    </lineage>
</organism>
<evidence type="ECO:0000313" key="4">
    <source>
        <dbReference type="Proteomes" id="UP000373449"/>
    </source>
</evidence>
<dbReference type="AlphaFoldDB" id="A0A2C6DRT7"/>
<proteinExistence type="predicted"/>
<name>A0A2C6DRT7_9GAMM</name>
<dbReference type="STRING" id="1111728.GCA_000427805_03695"/>
<reference evidence="3" key="2">
    <citation type="submission" date="2017-09" db="EMBL/GenBank/DDBJ databases">
        <title>FDA dAtabase for Regulatory Grade micrObial Sequences (FDA-ARGOS): Supporting development and validation of Infectious Disease Dx tests.</title>
        <authorList>
            <person name="Minogue T."/>
            <person name="Wolcott M."/>
            <person name="Wasieloski L."/>
            <person name="Aguilar W."/>
            <person name="Moore D."/>
            <person name="Tallon L."/>
            <person name="Sadzewicz L."/>
            <person name="Ott S."/>
            <person name="Zhao X."/>
            <person name="Nagaraj S."/>
            <person name="Vavikolanu K."/>
            <person name="Aluvathingal J."/>
            <person name="Nadendla S."/>
            <person name="Sichtig H."/>
        </authorList>
    </citation>
    <scope>NUCLEOTIDE SEQUENCE [LARGE SCALE GENOMIC DNA]</scope>
    <source>
        <strain evidence="3">FDAARGOS_387</strain>
    </source>
</reference>
<dbReference type="Proteomes" id="UP000224974">
    <property type="component" value="Unassembled WGS sequence"/>
</dbReference>
<dbReference type="RefSeq" id="WP_029095728.1">
    <property type="nucleotide sequence ID" value="NZ_PDDX01000001.1"/>
</dbReference>
<evidence type="ECO:0000313" key="2">
    <source>
        <dbReference type="EMBL" id="VFS51435.1"/>
    </source>
</evidence>
<keyword evidence="3" id="KW-1185">Reference proteome</keyword>
<sequence>MSNYNDKIYLAMRRAEATGGLGGSALANEIIAILKPYYQGGDESIKVAIVNRIKELKKQPGVGFSIDYLKQLSN</sequence>
<reference evidence="2 4" key="3">
    <citation type="submission" date="2019-03" db="EMBL/GenBank/DDBJ databases">
        <authorList>
            <consortium name="Pathogen Informatics"/>
        </authorList>
    </citation>
    <scope>NUCLEOTIDE SEQUENCE [LARGE SCALE GENOMIC DNA]</scope>
    <source>
        <strain evidence="2 4">NCTC12282</strain>
    </source>
</reference>